<proteinExistence type="predicted"/>
<keyword evidence="2" id="KW-1185">Reference proteome</keyword>
<gene>
    <name evidence="1" type="ORF">F4821DRAFT_32588</name>
</gene>
<organism evidence="1 2">
    <name type="scientific">Hypoxylon rubiginosum</name>
    <dbReference type="NCBI Taxonomy" id="110542"/>
    <lineage>
        <taxon>Eukaryota</taxon>
        <taxon>Fungi</taxon>
        <taxon>Dikarya</taxon>
        <taxon>Ascomycota</taxon>
        <taxon>Pezizomycotina</taxon>
        <taxon>Sordariomycetes</taxon>
        <taxon>Xylariomycetidae</taxon>
        <taxon>Xylariales</taxon>
        <taxon>Hypoxylaceae</taxon>
        <taxon>Hypoxylon</taxon>
    </lineage>
</organism>
<dbReference type="Proteomes" id="UP001497680">
    <property type="component" value="Unassembled WGS sequence"/>
</dbReference>
<comment type="caution">
    <text evidence="1">The sequence shown here is derived from an EMBL/GenBank/DDBJ whole genome shotgun (WGS) entry which is preliminary data.</text>
</comment>
<sequence length="216" mass="24179">MGSINGNSSSDGTLYFAYGSNLSTTQMRDRCPKSTPVALARLKGWKWIINQRGVANIVPDPPRSPSKWPTLPFDPLPLLELCGNTRRRDEDDNVVYGLLYRLHPHDEEALDACEGVPWVYERQFLDVVQLPAPGADAKTQKTQKTQKTAENTVKVLVYVDRNDTHTGPPRTEYVGRMNRAVEEAVAEWGLPKEYANSVIRPCIPAAESNKSKKSKK</sequence>
<dbReference type="EMBL" id="MU394401">
    <property type="protein sequence ID" value="KAI6081264.1"/>
    <property type="molecule type" value="Genomic_DNA"/>
</dbReference>
<name>A0ACC0CLG0_9PEZI</name>
<evidence type="ECO:0000313" key="2">
    <source>
        <dbReference type="Proteomes" id="UP001497680"/>
    </source>
</evidence>
<reference evidence="1 2" key="1">
    <citation type="journal article" date="2022" name="New Phytol.">
        <title>Ecological generalism drives hyperdiversity of secondary metabolite gene clusters in xylarialean endophytes.</title>
        <authorList>
            <person name="Franco M.E.E."/>
            <person name="Wisecaver J.H."/>
            <person name="Arnold A.E."/>
            <person name="Ju Y.M."/>
            <person name="Slot J.C."/>
            <person name="Ahrendt S."/>
            <person name="Moore L.P."/>
            <person name="Eastman K.E."/>
            <person name="Scott K."/>
            <person name="Konkel Z."/>
            <person name="Mondo S.J."/>
            <person name="Kuo A."/>
            <person name="Hayes R.D."/>
            <person name="Haridas S."/>
            <person name="Andreopoulos B."/>
            <person name="Riley R."/>
            <person name="LaButti K."/>
            <person name="Pangilinan J."/>
            <person name="Lipzen A."/>
            <person name="Amirebrahimi M."/>
            <person name="Yan J."/>
            <person name="Adam C."/>
            <person name="Keymanesh K."/>
            <person name="Ng V."/>
            <person name="Louie K."/>
            <person name="Northen T."/>
            <person name="Drula E."/>
            <person name="Henrissat B."/>
            <person name="Hsieh H.M."/>
            <person name="Youens-Clark K."/>
            <person name="Lutzoni F."/>
            <person name="Miadlikowska J."/>
            <person name="Eastwood D.C."/>
            <person name="Hamelin R.C."/>
            <person name="Grigoriev I.V."/>
            <person name="U'Ren J.M."/>
        </authorList>
    </citation>
    <scope>NUCLEOTIDE SEQUENCE [LARGE SCALE GENOMIC DNA]</scope>
    <source>
        <strain evidence="1 2">ER1909</strain>
    </source>
</reference>
<evidence type="ECO:0000313" key="1">
    <source>
        <dbReference type="EMBL" id="KAI6081264.1"/>
    </source>
</evidence>
<protein>
    <submittedName>
        <fullName evidence="1">Uncharacterized protein</fullName>
    </submittedName>
</protein>
<accession>A0ACC0CLG0</accession>